<comment type="caution">
    <text evidence="2">The sequence shown here is derived from an EMBL/GenBank/DDBJ whole genome shotgun (WGS) entry which is preliminary data.</text>
</comment>
<name>A0A4Q7M084_9MICO</name>
<dbReference type="InterPro" id="IPR027417">
    <property type="entry name" value="P-loop_NTPase"/>
</dbReference>
<reference evidence="2 3" key="1">
    <citation type="journal article" date="2015" name="Stand. Genomic Sci.">
        <title>Genomic Encyclopedia of Bacterial and Archaeal Type Strains, Phase III: the genomes of soil and plant-associated and newly described type strains.</title>
        <authorList>
            <person name="Whitman W.B."/>
            <person name="Woyke T."/>
            <person name="Klenk H.P."/>
            <person name="Zhou Y."/>
            <person name="Lilburn T.G."/>
            <person name="Beck B.J."/>
            <person name="De Vos P."/>
            <person name="Vandamme P."/>
            <person name="Eisen J.A."/>
            <person name="Garrity G."/>
            <person name="Hugenholtz P."/>
            <person name="Kyrpides N.C."/>
        </authorList>
    </citation>
    <scope>NUCLEOTIDE SEQUENCE [LARGE SCALE GENOMIC DNA]</scope>
    <source>
        <strain evidence="2 3">CV2</strain>
    </source>
</reference>
<dbReference type="InterPro" id="IPR003593">
    <property type="entry name" value="AAA+_ATPase"/>
</dbReference>
<evidence type="ECO:0000259" key="1">
    <source>
        <dbReference type="SMART" id="SM00382"/>
    </source>
</evidence>
<dbReference type="GO" id="GO:0016301">
    <property type="term" value="F:kinase activity"/>
    <property type="evidence" value="ECO:0007669"/>
    <property type="project" value="UniProtKB-KW"/>
</dbReference>
<organism evidence="2 3">
    <name type="scientific">Microcella putealis</name>
    <dbReference type="NCBI Taxonomy" id="337005"/>
    <lineage>
        <taxon>Bacteria</taxon>
        <taxon>Bacillati</taxon>
        <taxon>Actinomycetota</taxon>
        <taxon>Actinomycetes</taxon>
        <taxon>Micrococcales</taxon>
        <taxon>Microbacteriaceae</taxon>
        <taxon>Microcella</taxon>
    </lineage>
</organism>
<dbReference type="AlphaFoldDB" id="A0A4Q7M084"/>
<proteinExistence type="predicted"/>
<feature type="domain" description="AAA+ ATPase" evidence="1">
    <location>
        <begin position="38"/>
        <end position="175"/>
    </location>
</feature>
<protein>
    <submittedName>
        <fullName evidence="2">Phosphoribulokinase/uridine kinase family protein</fullName>
    </submittedName>
</protein>
<dbReference type="InterPro" id="IPR006083">
    <property type="entry name" value="PRK/URK"/>
</dbReference>
<dbReference type="GO" id="GO:0005524">
    <property type="term" value="F:ATP binding"/>
    <property type="evidence" value="ECO:0007669"/>
    <property type="project" value="InterPro"/>
</dbReference>
<sequence>MKQRDGYGTTPPHVTGAERDVIATLSARLTAAVECGQARVIVGICGAPGAGKSRLAEALAESLGPERAVVVPFDGFHLATSVIEGTPLMNRRGALDTFDLGAFRSIIERIRRRDEQTVFAPTYRRGLEEPIASAIPVPRDVPIVITEGNYLLLDEPALVAARAHLDEVWYLDTPNDVRLPQLVARHVAFGKPADEAAAWATGTDQRNAELIESTRDRAELLVTVVRDDAGELSATGREERPSW</sequence>
<dbReference type="SMART" id="SM00382">
    <property type="entry name" value="AAA"/>
    <property type="match status" value="1"/>
</dbReference>
<evidence type="ECO:0000313" key="3">
    <source>
        <dbReference type="Proteomes" id="UP000293519"/>
    </source>
</evidence>
<dbReference type="SUPFAM" id="SSF52540">
    <property type="entry name" value="P-loop containing nucleoside triphosphate hydrolases"/>
    <property type="match status" value="1"/>
</dbReference>
<gene>
    <name evidence="2" type="ORF">EV141_0971</name>
</gene>
<dbReference type="Gene3D" id="3.40.50.300">
    <property type="entry name" value="P-loop containing nucleotide triphosphate hydrolases"/>
    <property type="match status" value="2"/>
</dbReference>
<accession>A0A4Q7M084</accession>
<keyword evidence="2" id="KW-0418">Kinase</keyword>
<dbReference type="NCBIfam" id="NF006743">
    <property type="entry name" value="PRK09270.1-2"/>
    <property type="match status" value="1"/>
</dbReference>
<dbReference type="Pfam" id="PF00485">
    <property type="entry name" value="PRK"/>
    <property type="match status" value="1"/>
</dbReference>
<dbReference type="RefSeq" id="WP_241969018.1">
    <property type="nucleotide sequence ID" value="NZ_SGWW01000001.1"/>
</dbReference>
<evidence type="ECO:0000313" key="2">
    <source>
        <dbReference type="EMBL" id="RZS59738.1"/>
    </source>
</evidence>
<dbReference type="EMBL" id="SGWW01000001">
    <property type="protein sequence ID" value="RZS59738.1"/>
    <property type="molecule type" value="Genomic_DNA"/>
</dbReference>
<dbReference type="PANTHER" id="PTHR10285">
    <property type="entry name" value="URIDINE KINASE"/>
    <property type="match status" value="1"/>
</dbReference>
<keyword evidence="2" id="KW-0808">Transferase</keyword>
<dbReference type="Proteomes" id="UP000293519">
    <property type="component" value="Unassembled WGS sequence"/>
</dbReference>
<keyword evidence="3" id="KW-1185">Reference proteome</keyword>